<reference evidence="3" key="4">
    <citation type="submission" date="2025-05" db="UniProtKB">
        <authorList>
            <consortium name="EnsemblFungi"/>
        </authorList>
    </citation>
    <scope>IDENTIFICATION</scope>
    <source>
        <strain evidence="3">isolate 1-1 / race 1 (BBBD)</strain>
    </source>
</reference>
<dbReference type="EnsemblFungi" id="PTTG_28851-t43_1">
    <property type="protein sequence ID" value="PTTG_28851-t43_1-p1"/>
    <property type="gene ID" value="PTTG_28851"/>
</dbReference>
<evidence type="ECO:0000256" key="1">
    <source>
        <dbReference type="SAM" id="MobiDB-lite"/>
    </source>
</evidence>
<sequence>MLICSVTTSSPAGPPGLTSSRIKDGPDFDFIALASPFHGTYAANVVCPLLEVAGGCLPAIWQMMVWREGSRTDDYSPSLAGEKDRGVRKQILRDPESLLLALPSITSSSTSLMPSTSKSLAVEVDDTMIRDTQEEEGDPEENNGRFRTETTQPDPFAAPFSTPPRRGGIFFSPPRSLDTLTAKRTQSEDLTHTIHRV</sequence>
<feature type="region of interest" description="Disordered" evidence="1">
    <location>
        <begin position="130"/>
        <end position="178"/>
    </location>
</feature>
<dbReference type="OrthoDB" id="4605274at2759"/>
<dbReference type="Proteomes" id="UP000005240">
    <property type="component" value="Unassembled WGS sequence"/>
</dbReference>
<gene>
    <name evidence="2" type="ORF">PTTG_28851</name>
</gene>
<protein>
    <submittedName>
        <fullName evidence="2 3">Uncharacterized protein</fullName>
    </submittedName>
</protein>
<reference evidence="2" key="1">
    <citation type="submission" date="2009-11" db="EMBL/GenBank/DDBJ databases">
        <authorList>
            <consortium name="The Broad Institute Genome Sequencing Platform"/>
            <person name="Ward D."/>
            <person name="Feldgarden M."/>
            <person name="Earl A."/>
            <person name="Young S.K."/>
            <person name="Zeng Q."/>
            <person name="Koehrsen M."/>
            <person name="Alvarado L."/>
            <person name="Berlin A."/>
            <person name="Bochicchio J."/>
            <person name="Borenstein D."/>
            <person name="Chapman S.B."/>
            <person name="Chen Z."/>
            <person name="Engels R."/>
            <person name="Freedman E."/>
            <person name="Gellesch M."/>
            <person name="Goldberg J."/>
            <person name="Griggs A."/>
            <person name="Gujja S."/>
            <person name="Heilman E."/>
            <person name="Heiman D."/>
            <person name="Hepburn T."/>
            <person name="Howarth C."/>
            <person name="Jen D."/>
            <person name="Larson L."/>
            <person name="Lewis B."/>
            <person name="Mehta T."/>
            <person name="Park D."/>
            <person name="Pearson M."/>
            <person name="Roberts A."/>
            <person name="Saif S."/>
            <person name="Shea T."/>
            <person name="Shenoy N."/>
            <person name="Sisk P."/>
            <person name="Stolte C."/>
            <person name="Sykes S."/>
            <person name="Thomson T."/>
            <person name="Walk T."/>
            <person name="White J."/>
            <person name="Yandava C."/>
            <person name="Izard J."/>
            <person name="Baranova O.V."/>
            <person name="Blanton J.M."/>
            <person name="Tanner A.C."/>
            <person name="Dewhirst F.E."/>
            <person name="Haas B."/>
            <person name="Nusbaum C."/>
            <person name="Birren B."/>
        </authorList>
    </citation>
    <scope>NUCLEOTIDE SEQUENCE [LARGE SCALE GENOMIC DNA]</scope>
    <source>
        <strain evidence="2">1-1 BBBD Race 1</strain>
    </source>
</reference>
<evidence type="ECO:0000313" key="4">
    <source>
        <dbReference type="Proteomes" id="UP000005240"/>
    </source>
</evidence>
<dbReference type="AlphaFoldDB" id="A0A180G8F6"/>
<keyword evidence="4" id="KW-1185">Reference proteome</keyword>
<dbReference type="Gene3D" id="3.40.50.1820">
    <property type="entry name" value="alpha/beta hydrolase"/>
    <property type="match status" value="1"/>
</dbReference>
<dbReference type="STRING" id="630390.A0A180G8F6"/>
<reference evidence="3 4" key="3">
    <citation type="journal article" date="2017" name="G3 (Bethesda)">
        <title>Comparative analysis highlights variable genome content of wheat rusts and divergence of the mating loci.</title>
        <authorList>
            <person name="Cuomo C.A."/>
            <person name="Bakkeren G."/>
            <person name="Khalil H.B."/>
            <person name="Panwar V."/>
            <person name="Joly D."/>
            <person name="Linning R."/>
            <person name="Sakthikumar S."/>
            <person name="Song X."/>
            <person name="Adiconis X."/>
            <person name="Fan L."/>
            <person name="Goldberg J.M."/>
            <person name="Levin J.Z."/>
            <person name="Young S."/>
            <person name="Zeng Q."/>
            <person name="Anikster Y."/>
            <person name="Bruce M."/>
            <person name="Wang M."/>
            <person name="Yin C."/>
            <person name="McCallum B."/>
            <person name="Szabo L.J."/>
            <person name="Hulbert S."/>
            <person name="Chen X."/>
            <person name="Fellers J.P."/>
        </authorList>
    </citation>
    <scope>NUCLEOTIDE SEQUENCE</scope>
    <source>
        <strain evidence="4">Isolate 1-1 / race 1 (BBBD)</strain>
        <strain evidence="3">isolate 1-1 / race 1 (BBBD)</strain>
    </source>
</reference>
<dbReference type="InterPro" id="IPR029058">
    <property type="entry name" value="AB_hydrolase_fold"/>
</dbReference>
<accession>A0A180G8F6</accession>
<dbReference type="VEuPathDB" id="FungiDB:PTTG_28851"/>
<name>A0A180G8F6_PUCT1</name>
<dbReference type="EMBL" id="ADAS02000145">
    <property type="protein sequence ID" value="OAV88985.1"/>
    <property type="molecule type" value="Genomic_DNA"/>
</dbReference>
<proteinExistence type="predicted"/>
<evidence type="ECO:0000313" key="3">
    <source>
        <dbReference type="EnsemblFungi" id="PTTG_28851-t43_1-p1"/>
    </source>
</evidence>
<organism evidence="2">
    <name type="scientific">Puccinia triticina (isolate 1-1 / race 1 (BBBD))</name>
    <name type="common">Brown leaf rust fungus</name>
    <dbReference type="NCBI Taxonomy" id="630390"/>
    <lineage>
        <taxon>Eukaryota</taxon>
        <taxon>Fungi</taxon>
        <taxon>Dikarya</taxon>
        <taxon>Basidiomycota</taxon>
        <taxon>Pucciniomycotina</taxon>
        <taxon>Pucciniomycetes</taxon>
        <taxon>Pucciniales</taxon>
        <taxon>Pucciniaceae</taxon>
        <taxon>Puccinia</taxon>
    </lineage>
</organism>
<evidence type="ECO:0000313" key="2">
    <source>
        <dbReference type="EMBL" id="OAV88985.1"/>
    </source>
</evidence>
<reference evidence="2" key="2">
    <citation type="submission" date="2016-05" db="EMBL/GenBank/DDBJ databases">
        <title>Comparative analysis highlights variable genome content of wheat rusts and divergence of the mating loci.</title>
        <authorList>
            <person name="Cuomo C.A."/>
            <person name="Bakkeren G."/>
            <person name="Szabo L."/>
            <person name="Khalil H."/>
            <person name="Joly D."/>
            <person name="Goldberg J."/>
            <person name="Young S."/>
            <person name="Zeng Q."/>
            <person name="Fellers J."/>
        </authorList>
    </citation>
    <scope>NUCLEOTIDE SEQUENCE [LARGE SCALE GENOMIC DNA]</scope>
    <source>
        <strain evidence="2">1-1 BBBD Race 1</strain>
    </source>
</reference>